<keyword evidence="1" id="KW-0732">Signal</keyword>
<evidence type="ECO:0008006" key="4">
    <source>
        <dbReference type="Google" id="ProtNLM"/>
    </source>
</evidence>
<evidence type="ECO:0000313" key="3">
    <source>
        <dbReference type="Proteomes" id="UP001652431"/>
    </source>
</evidence>
<evidence type="ECO:0000256" key="1">
    <source>
        <dbReference type="SAM" id="SignalP"/>
    </source>
</evidence>
<keyword evidence="3" id="KW-1185">Reference proteome</keyword>
<evidence type="ECO:0000313" key="2">
    <source>
        <dbReference type="EMBL" id="MCU6687738.1"/>
    </source>
</evidence>
<reference evidence="2 3" key="1">
    <citation type="journal article" date="2021" name="ISME Commun">
        <title>Automated analysis of genomic sequences facilitates high-throughput and comprehensive description of bacteria.</title>
        <authorList>
            <person name="Hitch T.C.A."/>
        </authorList>
    </citation>
    <scope>NUCLEOTIDE SEQUENCE [LARGE SCALE GENOMIC DNA]</scope>
    <source>
        <strain evidence="2 3">Sanger_03</strain>
    </source>
</reference>
<accession>A0ABT2RQP0</accession>
<organism evidence="2 3">
    <name type="scientific">Dorea acetigenes</name>
    <dbReference type="NCBI Taxonomy" id="2981787"/>
    <lineage>
        <taxon>Bacteria</taxon>
        <taxon>Bacillati</taxon>
        <taxon>Bacillota</taxon>
        <taxon>Clostridia</taxon>
        <taxon>Lachnospirales</taxon>
        <taxon>Lachnospiraceae</taxon>
        <taxon>Dorea</taxon>
    </lineage>
</organism>
<feature type="chain" id="PRO_5047056878" description="DUF5067 domain-containing protein" evidence="1">
    <location>
        <begin position="21"/>
        <end position="199"/>
    </location>
</feature>
<comment type="caution">
    <text evidence="2">The sequence shown here is derived from an EMBL/GenBank/DDBJ whole genome shotgun (WGS) entry which is preliminary data.</text>
</comment>
<feature type="signal peptide" evidence="1">
    <location>
        <begin position="1"/>
        <end position="20"/>
    </location>
</feature>
<sequence>MRIKKSTVFLTMFVLLLAFTGCQNESSSTDENKQTKSTASDKVIYNQKDLQNPQKLEISEDGTVEMEIKSMTEPDNILPENKSIFLSITSKEDTDVSLQYTYDTYGKEGALFCCELKEKNGVKTTLEPLSSFYLSQTSEENYKETWLTNGVFLKKGENVFYLNGKDQTFPYRMILKVTFFEPEKIDSVILYPIEKGSVK</sequence>
<proteinExistence type="predicted"/>
<dbReference type="Proteomes" id="UP001652431">
    <property type="component" value="Unassembled WGS sequence"/>
</dbReference>
<dbReference type="PROSITE" id="PS51257">
    <property type="entry name" value="PROKAR_LIPOPROTEIN"/>
    <property type="match status" value="1"/>
</dbReference>
<name>A0ABT2RQP0_9FIRM</name>
<dbReference type="RefSeq" id="WP_158371522.1">
    <property type="nucleotide sequence ID" value="NZ_JAOQJU010000025.1"/>
</dbReference>
<dbReference type="EMBL" id="JAOQJU010000025">
    <property type="protein sequence ID" value="MCU6687738.1"/>
    <property type="molecule type" value="Genomic_DNA"/>
</dbReference>
<gene>
    <name evidence="2" type="ORF">OCV99_14605</name>
</gene>
<protein>
    <recommendedName>
        <fullName evidence="4">DUF5067 domain-containing protein</fullName>
    </recommendedName>
</protein>